<protein>
    <recommendedName>
        <fullName evidence="6">Alpha-1,4-glucan:maltose-1-phosphate maltosyltransferase</fullName>
        <shortName evidence="6">GMPMT</shortName>
        <ecNumber evidence="6">2.4.99.16</ecNumber>
    </recommendedName>
    <alternativeName>
        <fullName evidence="6">(1-&gt;4)-alpha-D-glucan:maltose-1-phosphate alpha-D-maltosyltransferase</fullName>
    </alternativeName>
</protein>
<keyword evidence="4 6" id="KW-0119">Carbohydrate metabolism</keyword>
<dbReference type="InterPro" id="IPR006047">
    <property type="entry name" value="GH13_cat_dom"/>
</dbReference>
<dbReference type="Pfam" id="PF00128">
    <property type="entry name" value="Alpha-amylase"/>
    <property type="match status" value="1"/>
</dbReference>
<gene>
    <name evidence="9" type="primary">glgE1</name>
    <name evidence="6" type="synonym">glgE</name>
    <name evidence="9" type="ORF">PIGHUM_02832</name>
</gene>
<evidence type="ECO:0000256" key="5">
    <source>
        <dbReference type="ARBA" id="ARBA00048735"/>
    </source>
</evidence>
<feature type="binding site" evidence="6">
    <location>
        <position position="776"/>
    </location>
    <ligand>
        <name>alpha-maltose 1-phosphate</name>
        <dbReference type="ChEBI" id="CHEBI:63576"/>
    </ligand>
</feature>
<feature type="domain" description="Glycosyl hydrolase family 13 catalytic" evidence="8">
    <location>
        <begin position="593"/>
        <end position="940"/>
    </location>
</feature>
<dbReference type="GO" id="GO:0016758">
    <property type="term" value="F:hexosyltransferase activity"/>
    <property type="evidence" value="ECO:0007669"/>
    <property type="project" value="UniProtKB-UniRule"/>
</dbReference>
<dbReference type="Proteomes" id="UP000277294">
    <property type="component" value="Unassembled WGS sequence"/>
</dbReference>
<comment type="subunit">
    <text evidence="1 6">Homodimer.</text>
</comment>
<feature type="active site" description="Nucleophile" evidence="6">
    <location>
        <position position="775"/>
    </location>
</feature>
<sequence>MTERGPLAPRIYQLRAAVLGPVLGPDGKLAETWLDALGRASQLGFGHVLVEAAALAEIGAAVPALAEAARGCRLGLYVDCMLEGQAPAPDPVRVLDPRSLSLAETEAAASSAARAWAESAAAWHRQGVDGFLLRGLQAVPFERLRAGVSALRQGDTGPDLLAWTPGVSRETVRALRGLGCDYVFSSLAWWDFRDAWLLEEWRALEQAGAVLAFPADPYGQGSAGVGVPDAAIRGRAALRALWAAAACGAGWLVPMDFERQGLDGRSGLEPLDLGEAIRAANRWLARQPAGPLELLPLSGGYGEVAALLRSAGQGRGRRNHLLLLNANLTAAAPVDWAVIQSRLPDAAAQPSRARASAGGVPGRLEAGAVAIVELGSGRPVLSGQPRRKSLTAALAAPRVAIESVGPVLDGGRFAVKRTPGEALRVQADIFMDGHDKLAASLLWRSADEESWSRVPMAPAGNDRWEGVCRPQRVGMGYYAVQAWRDTYATFTDELRKKSGAGQDVAVELEEVRAWVGRVLEGGGTHADPQIRGDAREALAQLPALQSAGLLAWLFSPEAEVLMRALDPREFCACSAEMPVRVERRKAQFSSWYELFPRSQSGDAQRHGTFADVIARLPAVRAMGFDVLYFPPIHPIGRKNRKGRNNSLAAGPDDPGSPYAIGSEAGGHDAIHPELGTLEDFRALVEAAGRQGLEIALDFAIQCSPDHPWLAEHPDWFAWRADGSLRYAENPPKKYEDIVNVDFYARGRDAAPGLWLALLDVVLFWAREGVRIFRVDNPHTKPLPFWEWLIAQVHARHPDAVFLSEAFTRPKMMYRLAKLGFSQSYTYFTWREHKRELTEYLEEISRPPVSDLFRPNFFVNTPDINPRFLQVSGRAGFLIRAALAATMAGSWGVYSGFELCEAAPVPGKEEYLDSEKYEIRAWDWQRPGNIVAEVAALNGIRRDNPALHIHTGIDFLNTDNDQVLAYTRSTPEHDNVVLVVVSLDPHGGQGAHVELPLWTFGLPDDGSLHAEDLLHGYRFDWHGKMQYVWLEPHGPYAIWRIGRKG</sequence>
<evidence type="ECO:0000256" key="6">
    <source>
        <dbReference type="HAMAP-Rule" id="MF_02124"/>
    </source>
</evidence>
<dbReference type="Gene3D" id="2.60.40.1180">
    <property type="entry name" value="Golgi alpha-mannosidase II"/>
    <property type="match status" value="1"/>
</dbReference>
<dbReference type="AlphaFoldDB" id="A0A3P4B5E6"/>
<feature type="binding site" evidence="6">
    <location>
        <position position="736"/>
    </location>
    <ligand>
        <name>alpha-maltose 1-phosphate</name>
        <dbReference type="ChEBI" id="CHEBI:63576"/>
    </ligand>
</feature>
<keyword evidence="3 6" id="KW-0808">Transferase</keyword>
<dbReference type="PANTHER" id="PTHR47786">
    <property type="entry name" value="ALPHA-1,4-GLUCAN:MALTOSE-1-PHOSPHATE MALTOSYLTRANSFERASE"/>
    <property type="match status" value="1"/>
</dbReference>
<keyword evidence="2 6" id="KW-0328">Glycosyltransferase</keyword>
<dbReference type="InterPro" id="IPR013780">
    <property type="entry name" value="Glyco_hydro_b"/>
</dbReference>
<dbReference type="HAMAP" id="MF_02124">
    <property type="entry name" value="GlgE"/>
    <property type="match status" value="1"/>
</dbReference>
<dbReference type="Gene3D" id="1.20.58.80">
    <property type="entry name" value="Phosphotransferase system, lactose/cellobiose-type IIA subunit"/>
    <property type="match status" value="1"/>
</dbReference>
<comment type="function">
    <text evidence="6">Maltosyltransferase that uses maltose 1-phosphate (M1P) as the sugar donor to elongate linear or branched alpha-(1-&gt;4)-glucans. Is involved in a branched alpha-glucan biosynthetic pathway from trehalose, together with TreS, Mak and GlgB.</text>
</comment>
<evidence type="ECO:0000313" key="10">
    <source>
        <dbReference type="Proteomes" id="UP000277294"/>
    </source>
</evidence>
<dbReference type="Pfam" id="PF11896">
    <property type="entry name" value="GlgE_dom_N_S"/>
    <property type="match status" value="1"/>
</dbReference>
<dbReference type="InterPro" id="IPR026585">
    <property type="entry name" value="GlgE"/>
</dbReference>
<dbReference type="Gene3D" id="2.60.40.10">
    <property type="entry name" value="Immunoglobulins"/>
    <property type="match status" value="1"/>
</dbReference>
<reference evidence="9 10" key="1">
    <citation type="submission" date="2018-10" db="EMBL/GenBank/DDBJ databases">
        <authorList>
            <person name="Criscuolo A."/>
        </authorList>
    </citation>
    <scope>NUCLEOTIDE SEQUENCE [LARGE SCALE GENOMIC DNA]</scope>
    <source>
        <strain evidence="9">DnA1</strain>
    </source>
</reference>
<dbReference type="Gene3D" id="3.20.20.80">
    <property type="entry name" value="Glycosidases"/>
    <property type="match status" value="2"/>
</dbReference>
<feature type="binding site" evidence="6">
    <location>
        <position position="641"/>
    </location>
    <ligand>
        <name>alpha-maltose 1-phosphate</name>
        <dbReference type="ChEBI" id="CHEBI:63576"/>
    </ligand>
</feature>
<feature type="site" description="Transition state stabilizer" evidence="6">
    <location>
        <position position="862"/>
    </location>
</feature>
<dbReference type="PANTHER" id="PTHR47786:SF2">
    <property type="entry name" value="GLYCOSYL HYDROLASE FAMILY 13 CATALYTIC DOMAIN-CONTAINING PROTEIN"/>
    <property type="match status" value="1"/>
</dbReference>
<comment type="catalytic activity">
    <reaction evidence="5 6">
        <text>alpha-maltose 1-phosphate + [(1-&gt;4)-alpha-D-glucosyl](n) = [(1-&gt;4)-alpha-D-glucosyl](n+2) + phosphate</text>
        <dbReference type="Rhea" id="RHEA:42692"/>
        <dbReference type="Rhea" id="RHEA-COMP:9584"/>
        <dbReference type="Rhea" id="RHEA-COMP:10183"/>
        <dbReference type="ChEBI" id="CHEBI:15444"/>
        <dbReference type="ChEBI" id="CHEBI:43474"/>
        <dbReference type="ChEBI" id="CHEBI:63576"/>
        <dbReference type="EC" id="2.4.99.16"/>
    </reaction>
</comment>
<evidence type="ECO:0000256" key="4">
    <source>
        <dbReference type="ARBA" id="ARBA00023277"/>
    </source>
</evidence>
<name>A0A3P4B5E6_9BURK</name>
<feature type="binding site" evidence="6">
    <location>
        <position position="701"/>
    </location>
    <ligand>
        <name>alpha-maltose 1-phosphate</name>
        <dbReference type="ChEBI" id="CHEBI:63576"/>
    </ligand>
</feature>
<evidence type="ECO:0000256" key="2">
    <source>
        <dbReference type="ARBA" id="ARBA00022676"/>
    </source>
</evidence>
<dbReference type="RefSeq" id="WP_246013191.1">
    <property type="nucleotide sequence ID" value="NZ_UWPJ01000023.1"/>
</dbReference>
<keyword evidence="10" id="KW-1185">Reference proteome</keyword>
<dbReference type="GO" id="GO:0030979">
    <property type="term" value="P:alpha-glucan biosynthetic process"/>
    <property type="evidence" value="ECO:0007669"/>
    <property type="project" value="UniProtKB-UniRule"/>
</dbReference>
<dbReference type="InterPro" id="IPR017853">
    <property type="entry name" value="GH"/>
</dbReference>
<dbReference type="Pfam" id="PF21702">
    <property type="entry name" value="GLGE_C"/>
    <property type="match status" value="1"/>
</dbReference>
<dbReference type="EC" id="2.4.99.16" evidence="6"/>
<evidence type="ECO:0000256" key="3">
    <source>
        <dbReference type="ARBA" id="ARBA00022679"/>
    </source>
</evidence>
<dbReference type="InterPro" id="IPR013783">
    <property type="entry name" value="Ig-like_fold"/>
</dbReference>
<evidence type="ECO:0000256" key="7">
    <source>
        <dbReference type="SAM" id="MobiDB-lite"/>
    </source>
</evidence>
<evidence type="ECO:0000259" key="8">
    <source>
        <dbReference type="SMART" id="SM00642"/>
    </source>
</evidence>
<dbReference type="SUPFAM" id="SSF51011">
    <property type="entry name" value="Glycosyl hydrolase domain"/>
    <property type="match status" value="1"/>
</dbReference>
<proteinExistence type="inferred from homology"/>
<feature type="region of interest" description="Disordered" evidence="7">
    <location>
        <begin position="640"/>
        <end position="663"/>
    </location>
</feature>
<organism evidence="9 10">
    <name type="scientific">Pigmentiphaga humi</name>
    <dbReference type="NCBI Taxonomy" id="2478468"/>
    <lineage>
        <taxon>Bacteria</taxon>
        <taxon>Pseudomonadati</taxon>
        <taxon>Pseudomonadota</taxon>
        <taxon>Betaproteobacteria</taxon>
        <taxon>Burkholderiales</taxon>
        <taxon>Alcaligenaceae</taxon>
        <taxon>Pigmentiphaga</taxon>
    </lineage>
</organism>
<dbReference type="InterPro" id="IPR021828">
    <property type="entry name" value="GlgE_dom_N/S"/>
</dbReference>
<feature type="active site" description="Proton donor" evidence="6">
    <location>
        <position position="804"/>
    </location>
</feature>
<accession>A0A3P4B5E6</accession>
<evidence type="ECO:0000256" key="1">
    <source>
        <dbReference type="ARBA" id="ARBA00011738"/>
    </source>
</evidence>
<feature type="binding site" evidence="6">
    <location>
        <begin position="915"/>
        <end position="916"/>
    </location>
    <ligand>
        <name>alpha-maltose 1-phosphate</name>
        <dbReference type="ChEBI" id="CHEBI:63576"/>
    </ligand>
</feature>
<dbReference type="InterPro" id="IPR049171">
    <property type="entry name" value="GLGE_C"/>
</dbReference>
<evidence type="ECO:0000313" key="9">
    <source>
        <dbReference type="EMBL" id="VCU70756.1"/>
    </source>
</evidence>
<dbReference type="CDD" id="cd11344">
    <property type="entry name" value="AmyAc_GlgE_like"/>
    <property type="match status" value="1"/>
</dbReference>
<dbReference type="SMART" id="SM00642">
    <property type="entry name" value="Aamy"/>
    <property type="match status" value="1"/>
</dbReference>
<dbReference type="GO" id="GO:0004553">
    <property type="term" value="F:hydrolase activity, hydrolyzing O-glycosyl compounds"/>
    <property type="evidence" value="ECO:0007669"/>
    <property type="project" value="InterPro"/>
</dbReference>
<dbReference type="EMBL" id="UWPJ01000023">
    <property type="protein sequence ID" value="VCU70756.1"/>
    <property type="molecule type" value="Genomic_DNA"/>
</dbReference>
<dbReference type="SUPFAM" id="SSF51445">
    <property type="entry name" value="(Trans)glycosidases"/>
    <property type="match status" value="2"/>
</dbReference>
<comment type="similarity">
    <text evidence="6">Belongs to the glycosyl hydrolase 13 family. GlgE subfamily.</text>
</comment>